<reference evidence="1" key="1">
    <citation type="journal article" date="2013" name="PLoS ONE">
        <title>Arthropod phylogenetics in light of three novel millipede (myriapoda: diplopoda) mitochondrial genomes with comments on the appropriateness of mitochondrial genome sequence data for inferring deep level relationships.</title>
        <authorList>
            <person name="Brewer M.S."/>
            <person name="Swafford L."/>
            <person name="Spruill C.L."/>
            <person name="Bond J.E."/>
        </authorList>
    </citation>
    <scope>NUCLEOTIDE SEQUENCE</scope>
</reference>
<dbReference type="EMBL" id="JX437062">
    <property type="protein sequence ID" value="AFR77013.1"/>
    <property type="molecule type" value="Genomic_DNA"/>
</dbReference>
<dbReference type="RefSeq" id="YP_008378716.1">
    <property type="nucleotide sequence ID" value="NC_021932.1"/>
</dbReference>
<dbReference type="GeneID" id="16488815"/>
<organism evidence="1">
    <name type="scientific">Abacion magnum</name>
    <name type="common">Millipede</name>
    <dbReference type="NCBI Taxonomy" id="118452"/>
    <lineage>
        <taxon>Eukaryota</taxon>
        <taxon>Metazoa</taxon>
        <taxon>Ecdysozoa</taxon>
        <taxon>Arthropoda</taxon>
        <taxon>Myriapoda</taxon>
        <taxon>Diplopoda</taxon>
        <taxon>Helminthomorpha</taxon>
        <taxon>Callipodida</taxon>
        <taxon>Callipodidae</taxon>
        <taxon>Abacion</taxon>
    </lineage>
</organism>
<geneLocation type="mitochondrion" evidence="1"/>
<keyword evidence="1" id="KW-0496">Mitochondrion</keyword>
<dbReference type="AlphaFoldDB" id="S4T1J4"/>
<protein>
    <submittedName>
        <fullName evidence="1">ATP synthetase F0 Subunit 8</fullName>
    </submittedName>
</protein>
<accession>S4T1J4</accession>
<proteinExistence type="predicted"/>
<dbReference type="CTD" id="4509"/>
<name>S4T1J4_ABAMA</name>
<gene>
    <name evidence="1" type="primary">ATP8</name>
</gene>
<sequence length="51" mass="6070">MPQMFPMNWITLSTLFILLLLMISFLMLSLFSQPQMKANYSNTTIKSNWPW</sequence>
<evidence type="ECO:0000313" key="1">
    <source>
        <dbReference type="EMBL" id="AFR77013.1"/>
    </source>
</evidence>